<dbReference type="AlphaFoldDB" id="A0A1G4EET0"/>
<proteinExistence type="predicted"/>
<sequence>MGCSEDSKEGKYDFFDKILEYIKKADNAKIDSISGVDYSCCNSFSSIMKSKLKTEENAKSICKQFIKLHKSLTHIEEQSNDHNYKKDSSFLNYWVNTVIRENRTYDQYCIHDFTHDMENHCMISLTVYDLSELVYDIKGDDFNKINILYNLYVNYDKLKNGLSTLSEENKSSLLPYSNECNKLYRKAETMHNDQKTTFYEKLTKFTSEYKELYPEFEEKENKFSIYFKRLSDNPNNIITTSVLGSLVGLIPFMGILYKFTPMGQFFRSKNKKFAEEYGNNDDNQISLQQDRYNIKYHSVAE</sequence>
<keyword evidence="1" id="KW-1133">Transmembrane helix</keyword>
<dbReference type="InterPro" id="IPR008780">
    <property type="entry name" value="Plasmodium_Vir"/>
</dbReference>
<dbReference type="EMBL" id="FLYI01000055">
    <property type="protein sequence ID" value="SCA81755.1"/>
    <property type="molecule type" value="Genomic_DNA"/>
</dbReference>
<dbReference type="Pfam" id="PF05795">
    <property type="entry name" value="Plasmodium_Vir"/>
    <property type="match status" value="1"/>
</dbReference>
<evidence type="ECO:0000256" key="1">
    <source>
        <dbReference type="SAM" id="Phobius"/>
    </source>
</evidence>
<evidence type="ECO:0000313" key="3">
    <source>
        <dbReference type="Proteomes" id="UP000305196"/>
    </source>
</evidence>
<gene>
    <name evidence="2" type="ORF">PVC01_000029500</name>
</gene>
<keyword evidence="1" id="KW-0812">Transmembrane</keyword>
<evidence type="ECO:0000313" key="2">
    <source>
        <dbReference type="EMBL" id="SCA81755.1"/>
    </source>
</evidence>
<accession>A0A1G4EET0</accession>
<dbReference type="VEuPathDB" id="PlasmoDB:PVW1_050006900"/>
<name>A0A1G4EET0_PLAVI</name>
<protein>
    <submittedName>
        <fullName evidence="2">VIR protein</fullName>
    </submittedName>
</protein>
<dbReference type="VEuPathDB" id="PlasmoDB:PVPAM_060008200"/>
<dbReference type="Proteomes" id="UP000305196">
    <property type="component" value="Unassembled WGS sequence"/>
</dbReference>
<reference evidence="2 3" key="1">
    <citation type="submission" date="2016-07" db="EMBL/GenBank/DDBJ databases">
        <authorList>
            <consortium name="Pathogen Informatics"/>
        </authorList>
    </citation>
    <scope>NUCLEOTIDE SEQUENCE [LARGE SCALE GENOMIC DNA]</scope>
</reference>
<feature type="transmembrane region" description="Helical" evidence="1">
    <location>
        <begin position="237"/>
        <end position="259"/>
    </location>
</feature>
<keyword evidence="1" id="KW-0472">Membrane</keyword>
<organism evidence="2 3">
    <name type="scientific">Plasmodium vivax</name>
    <name type="common">malaria parasite P. vivax</name>
    <dbReference type="NCBI Taxonomy" id="5855"/>
    <lineage>
        <taxon>Eukaryota</taxon>
        <taxon>Sar</taxon>
        <taxon>Alveolata</taxon>
        <taxon>Apicomplexa</taxon>
        <taxon>Aconoidasida</taxon>
        <taxon>Haemosporida</taxon>
        <taxon>Plasmodiidae</taxon>
        <taxon>Plasmodium</taxon>
        <taxon>Plasmodium (Plasmodium)</taxon>
    </lineage>
</organism>
<dbReference type="VEuPathDB" id="PlasmoDB:PVP01_0003770"/>